<protein>
    <recommendedName>
        <fullName evidence="1">Factor of DNA methylation 1-5/IDN2 domain-containing protein</fullName>
    </recommendedName>
</protein>
<dbReference type="InterPro" id="IPR045177">
    <property type="entry name" value="FDM1-5/IDN2"/>
</dbReference>
<organism evidence="2 3">
    <name type="scientific">Zingiber officinale</name>
    <name type="common">Ginger</name>
    <name type="synonym">Amomum zingiber</name>
    <dbReference type="NCBI Taxonomy" id="94328"/>
    <lineage>
        <taxon>Eukaryota</taxon>
        <taxon>Viridiplantae</taxon>
        <taxon>Streptophyta</taxon>
        <taxon>Embryophyta</taxon>
        <taxon>Tracheophyta</taxon>
        <taxon>Spermatophyta</taxon>
        <taxon>Magnoliopsida</taxon>
        <taxon>Liliopsida</taxon>
        <taxon>Zingiberales</taxon>
        <taxon>Zingiberaceae</taxon>
        <taxon>Zingiber</taxon>
    </lineage>
</organism>
<feature type="domain" description="Factor of DNA methylation 1-5/IDN2" evidence="1">
    <location>
        <begin position="49"/>
        <end position="105"/>
    </location>
</feature>
<accession>A0A8J5FK63</accession>
<dbReference type="Pfam" id="PF03469">
    <property type="entry name" value="XH"/>
    <property type="match status" value="1"/>
</dbReference>
<gene>
    <name evidence="2" type="ORF">ZIOFF_054505</name>
</gene>
<reference evidence="2 3" key="1">
    <citation type="submission" date="2020-08" db="EMBL/GenBank/DDBJ databases">
        <title>Plant Genome Project.</title>
        <authorList>
            <person name="Zhang R.-G."/>
        </authorList>
    </citation>
    <scope>NUCLEOTIDE SEQUENCE [LARGE SCALE GENOMIC DNA]</scope>
    <source>
        <tissue evidence="2">Rhizome</tissue>
    </source>
</reference>
<comment type="caution">
    <text evidence="2">The sequence shown here is derived from an EMBL/GenBank/DDBJ whole genome shotgun (WGS) entry which is preliminary data.</text>
</comment>
<dbReference type="AlphaFoldDB" id="A0A8J5FK63"/>
<dbReference type="Proteomes" id="UP000734854">
    <property type="component" value="Unassembled WGS sequence"/>
</dbReference>
<dbReference type="EMBL" id="JACMSC010000015">
    <property type="protein sequence ID" value="KAG6485938.1"/>
    <property type="molecule type" value="Genomic_DNA"/>
</dbReference>
<proteinExistence type="predicted"/>
<dbReference type="PANTHER" id="PTHR21596">
    <property type="entry name" value="RIBONUCLEASE P SUBUNIT P38"/>
    <property type="match status" value="1"/>
</dbReference>
<sequence>MEEIEGLEDLNQALIVKERQSNDELQHARKELINGLKDMGTVHATIDVKRMGELEVKQFLPTCKQKFGKDEAESRSALYCSHWQEELQQSSWHPFTVIMTEGKSKIRYPVPELWNFKEDKKAMLQDGIQYILKQWKTHKRK</sequence>
<evidence type="ECO:0000313" key="3">
    <source>
        <dbReference type="Proteomes" id="UP000734854"/>
    </source>
</evidence>
<name>A0A8J5FK63_ZINOF</name>
<evidence type="ECO:0000259" key="1">
    <source>
        <dbReference type="Pfam" id="PF03469"/>
    </source>
</evidence>
<dbReference type="PANTHER" id="PTHR21596:SF3">
    <property type="entry name" value="FACTOR OF DNA METHYLATION 1-RELATED"/>
    <property type="match status" value="1"/>
</dbReference>
<dbReference type="GO" id="GO:0080188">
    <property type="term" value="P:gene silencing by siRNA-directed DNA methylation"/>
    <property type="evidence" value="ECO:0007669"/>
    <property type="project" value="InterPro"/>
</dbReference>
<dbReference type="InterPro" id="IPR005379">
    <property type="entry name" value="FDM1-5/IDN2_XH"/>
</dbReference>
<evidence type="ECO:0000313" key="2">
    <source>
        <dbReference type="EMBL" id="KAG6485938.1"/>
    </source>
</evidence>
<keyword evidence="3" id="KW-1185">Reference proteome</keyword>